<gene>
    <name evidence="3" type="ORF">L3X37_11680</name>
</gene>
<organism evidence="3 4">
    <name type="scientific">Wocania arenilitoris</name>
    <dbReference type="NCBI Taxonomy" id="2044858"/>
    <lineage>
        <taxon>Bacteria</taxon>
        <taxon>Pseudomonadati</taxon>
        <taxon>Bacteroidota</taxon>
        <taxon>Flavobacteriia</taxon>
        <taxon>Flavobacteriales</taxon>
        <taxon>Flavobacteriaceae</taxon>
        <taxon>Wocania</taxon>
    </lineage>
</organism>
<dbReference type="RefSeq" id="WP_237240352.1">
    <property type="nucleotide sequence ID" value="NZ_JAKKDU010000013.1"/>
</dbReference>
<dbReference type="InterPro" id="IPR000293">
    <property type="entry name" value="Channel_colicin_C"/>
</dbReference>
<dbReference type="GO" id="GO:0031640">
    <property type="term" value="P:killing of cells of another organism"/>
    <property type="evidence" value="ECO:0007669"/>
    <property type="project" value="InterPro"/>
</dbReference>
<dbReference type="Proteomes" id="UP001199795">
    <property type="component" value="Unassembled WGS sequence"/>
</dbReference>
<accession>A0AAE3JL93</accession>
<sequence length="193" mass="21782">MNRRNALKKLGLGSGIVFATPALVSFLQSCNDETNTWQPIFLTLEESIILKAITDVIIPKTNTPSASEVNVPQFIDKYLNEVTELEDQKNIKKAFQKLINIIKSDFNKNINKVSEDQYKLLLDKHMVLKEPQREKNQPMSISNLLNTIKWMTINAYTISEHIGENVLAYDPVPGYQKGCITVNEATGGKAWSL</sequence>
<feature type="chain" id="PRO_5042249667" evidence="1">
    <location>
        <begin position="20"/>
        <end position="193"/>
    </location>
</feature>
<keyword evidence="1" id="KW-0732">Signal</keyword>
<name>A0AAE3JL93_9FLAO</name>
<evidence type="ECO:0000259" key="2">
    <source>
        <dbReference type="PROSITE" id="PS00276"/>
    </source>
</evidence>
<feature type="signal peptide" evidence="1">
    <location>
        <begin position="1"/>
        <end position="19"/>
    </location>
</feature>
<dbReference type="PROSITE" id="PS00276">
    <property type="entry name" value="CHANNEL_COLICIN"/>
    <property type="match status" value="1"/>
</dbReference>
<dbReference type="AlphaFoldDB" id="A0AAE3JL93"/>
<dbReference type="Pfam" id="PF13618">
    <property type="entry name" value="Gluconate_2-dh3"/>
    <property type="match status" value="1"/>
</dbReference>
<dbReference type="GO" id="GO:0050829">
    <property type="term" value="P:defense response to Gram-negative bacterium"/>
    <property type="evidence" value="ECO:0007669"/>
    <property type="project" value="InterPro"/>
</dbReference>
<dbReference type="GO" id="GO:0140911">
    <property type="term" value="F:pore-forming activity"/>
    <property type="evidence" value="ECO:0007669"/>
    <property type="project" value="InterPro"/>
</dbReference>
<dbReference type="InterPro" id="IPR027056">
    <property type="entry name" value="Gluconate_2DH_su3"/>
</dbReference>
<reference evidence="3" key="1">
    <citation type="submission" date="2022-01" db="EMBL/GenBank/DDBJ databases">
        <title>Draft genome sequence of Sabulilitoribacter arenilitoris KCTC 52401.</title>
        <authorList>
            <person name="Oh J.-S."/>
        </authorList>
    </citation>
    <scope>NUCLEOTIDE SEQUENCE</scope>
    <source>
        <strain evidence="3">HMF6543</strain>
    </source>
</reference>
<feature type="domain" description="Channel forming colicins" evidence="2">
    <location>
        <begin position="34"/>
        <end position="45"/>
    </location>
</feature>
<proteinExistence type="predicted"/>
<keyword evidence="4" id="KW-1185">Reference proteome</keyword>
<comment type="caution">
    <text evidence="3">The sequence shown here is derived from an EMBL/GenBank/DDBJ whole genome shotgun (WGS) entry which is preliminary data.</text>
</comment>
<evidence type="ECO:0000313" key="3">
    <source>
        <dbReference type="EMBL" id="MCF7569018.1"/>
    </source>
</evidence>
<evidence type="ECO:0000256" key="1">
    <source>
        <dbReference type="SAM" id="SignalP"/>
    </source>
</evidence>
<protein>
    <submittedName>
        <fullName evidence="3">Gluconate 2-dehydrogenase subunit 3 family protein</fullName>
    </submittedName>
</protein>
<evidence type="ECO:0000313" key="4">
    <source>
        <dbReference type="Proteomes" id="UP001199795"/>
    </source>
</evidence>
<dbReference type="GO" id="GO:0016020">
    <property type="term" value="C:membrane"/>
    <property type="evidence" value="ECO:0007669"/>
    <property type="project" value="InterPro"/>
</dbReference>
<dbReference type="PROSITE" id="PS51257">
    <property type="entry name" value="PROKAR_LIPOPROTEIN"/>
    <property type="match status" value="1"/>
</dbReference>
<dbReference type="EMBL" id="JAKKDU010000013">
    <property type="protein sequence ID" value="MCF7569018.1"/>
    <property type="molecule type" value="Genomic_DNA"/>
</dbReference>